<proteinExistence type="predicted"/>
<evidence type="ECO:0000313" key="1">
    <source>
        <dbReference type="EMBL" id="KOF88045.1"/>
    </source>
</evidence>
<name>A0A0L8HGZ5_OCTBM</name>
<protein>
    <submittedName>
        <fullName evidence="1">Uncharacterized protein</fullName>
    </submittedName>
</protein>
<organism evidence="1">
    <name type="scientific">Octopus bimaculoides</name>
    <name type="common">California two-spotted octopus</name>
    <dbReference type="NCBI Taxonomy" id="37653"/>
    <lineage>
        <taxon>Eukaryota</taxon>
        <taxon>Metazoa</taxon>
        <taxon>Spiralia</taxon>
        <taxon>Lophotrochozoa</taxon>
        <taxon>Mollusca</taxon>
        <taxon>Cephalopoda</taxon>
        <taxon>Coleoidea</taxon>
        <taxon>Octopodiformes</taxon>
        <taxon>Octopoda</taxon>
        <taxon>Incirrata</taxon>
        <taxon>Octopodidae</taxon>
        <taxon>Octopus</taxon>
    </lineage>
</organism>
<reference evidence="1" key="1">
    <citation type="submission" date="2015-07" db="EMBL/GenBank/DDBJ databases">
        <title>MeaNS - Measles Nucleotide Surveillance Program.</title>
        <authorList>
            <person name="Tran T."/>
            <person name="Druce J."/>
        </authorList>
    </citation>
    <scope>NUCLEOTIDE SEQUENCE</scope>
    <source>
        <strain evidence="1">UCB-OBI-ISO-001</strain>
        <tissue evidence="1">Gonad</tissue>
    </source>
</reference>
<dbReference type="EMBL" id="KQ418269">
    <property type="protein sequence ID" value="KOF88045.1"/>
    <property type="molecule type" value="Genomic_DNA"/>
</dbReference>
<gene>
    <name evidence="1" type="ORF">OCBIM_22015615mg</name>
</gene>
<dbReference type="PROSITE" id="PS51257">
    <property type="entry name" value="PROKAR_LIPOPROTEIN"/>
    <property type="match status" value="1"/>
</dbReference>
<dbReference type="AlphaFoldDB" id="A0A0L8HGZ5"/>
<dbReference type="OrthoDB" id="10054162at2759"/>
<accession>A0A0L8HGZ5</accession>
<sequence>MKFLSYFECTWVGIMQHGKRRQALYNISLLSCYNRVLNDLPKTNNSLEGWHHAFS</sequence>